<feature type="domain" description="NB-ARC" evidence="7">
    <location>
        <begin position="175"/>
        <end position="335"/>
    </location>
</feature>
<dbReference type="InterPro" id="IPR042197">
    <property type="entry name" value="Apaf_helical"/>
</dbReference>
<evidence type="ECO:0000256" key="4">
    <source>
        <dbReference type="ARBA" id="ARBA00022741"/>
    </source>
</evidence>
<dbReference type="Pfam" id="PF00931">
    <property type="entry name" value="NB-ARC"/>
    <property type="match status" value="1"/>
</dbReference>
<dbReference type="OrthoDB" id="777601at2759"/>
<keyword evidence="11" id="KW-1185">Reference proteome</keyword>
<dbReference type="InterPro" id="IPR001611">
    <property type="entry name" value="Leu-rich_rpt"/>
</dbReference>
<dbReference type="SMART" id="SM00369">
    <property type="entry name" value="LRR_TYP"/>
    <property type="match status" value="2"/>
</dbReference>
<feature type="domain" description="Disease resistance protein winged helix" evidence="9">
    <location>
        <begin position="422"/>
        <end position="494"/>
    </location>
</feature>
<dbReference type="KEGG" id="pda:103707028"/>
<evidence type="ECO:0000313" key="11">
    <source>
        <dbReference type="Proteomes" id="UP000228380"/>
    </source>
</evidence>
<feature type="domain" description="R13L1/DRL21-like LRR repeat region" evidence="10">
    <location>
        <begin position="680"/>
        <end position="814"/>
    </location>
</feature>
<dbReference type="GO" id="GO:0002758">
    <property type="term" value="P:innate immune response-activating signaling pathway"/>
    <property type="evidence" value="ECO:0007669"/>
    <property type="project" value="UniProtKB-ARBA"/>
</dbReference>
<evidence type="ECO:0000259" key="10">
    <source>
        <dbReference type="Pfam" id="PF25019"/>
    </source>
</evidence>
<accession>A0A8B9AFI7</accession>
<dbReference type="GO" id="GO:0005524">
    <property type="term" value="F:ATP binding"/>
    <property type="evidence" value="ECO:0007669"/>
    <property type="project" value="UniProtKB-KW"/>
</dbReference>
<dbReference type="InterPro" id="IPR038005">
    <property type="entry name" value="RX-like_CC"/>
</dbReference>
<dbReference type="Gene3D" id="1.10.8.430">
    <property type="entry name" value="Helical domain of apoptotic protease-activating factors"/>
    <property type="match status" value="1"/>
</dbReference>
<gene>
    <name evidence="12" type="primary">LOC103707028</name>
</gene>
<dbReference type="InterPro" id="IPR041118">
    <property type="entry name" value="Rx_N"/>
</dbReference>
<evidence type="ECO:0000259" key="7">
    <source>
        <dbReference type="Pfam" id="PF00931"/>
    </source>
</evidence>
<keyword evidence="6" id="KW-0067">ATP-binding</keyword>
<dbReference type="SUPFAM" id="SSF52058">
    <property type="entry name" value="L domain-like"/>
    <property type="match status" value="1"/>
</dbReference>
<evidence type="ECO:0000313" key="12">
    <source>
        <dbReference type="RefSeq" id="XP_038985481.1"/>
    </source>
</evidence>
<reference evidence="11" key="1">
    <citation type="journal article" date="2019" name="Nat. Commun.">
        <title>Genome-wide association mapping of date palm fruit traits.</title>
        <authorList>
            <person name="Hazzouri K.M."/>
            <person name="Gros-Balthazard M."/>
            <person name="Flowers J.M."/>
            <person name="Copetti D."/>
            <person name="Lemansour A."/>
            <person name="Lebrun M."/>
            <person name="Masmoudi K."/>
            <person name="Ferrand S."/>
            <person name="Dhar M.I."/>
            <person name="Fresquez Z.A."/>
            <person name="Rosas U."/>
            <person name="Zhang J."/>
            <person name="Talag J."/>
            <person name="Lee S."/>
            <person name="Kudrna D."/>
            <person name="Powell R.F."/>
            <person name="Leitch I.J."/>
            <person name="Krueger R.R."/>
            <person name="Wing R.A."/>
            <person name="Amiri K.M.A."/>
            <person name="Purugganan M.D."/>
        </authorList>
    </citation>
    <scope>NUCLEOTIDE SEQUENCE [LARGE SCALE GENOMIC DNA]</scope>
    <source>
        <strain evidence="11">cv. Khalas</strain>
    </source>
</reference>
<dbReference type="Gene3D" id="3.40.50.300">
    <property type="entry name" value="P-loop containing nucleotide triphosphate hydrolases"/>
    <property type="match status" value="1"/>
</dbReference>
<dbReference type="InterPro" id="IPR036388">
    <property type="entry name" value="WH-like_DNA-bd_sf"/>
</dbReference>
<dbReference type="FunFam" id="1.10.10.10:FF:000322">
    <property type="entry name" value="Probable disease resistance protein At1g63360"/>
    <property type="match status" value="1"/>
</dbReference>
<keyword evidence="4" id="KW-0547">Nucleotide-binding</keyword>
<dbReference type="GO" id="GO:0043531">
    <property type="term" value="F:ADP binding"/>
    <property type="evidence" value="ECO:0007669"/>
    <property type="project" value="InterPro"/>
</dbReference>
<dbReference type="PRINTS" id="PR00364">
    <property type="entry name" value="DISEASERSIST"/>
</dbReference>
<dbReference type="InterPro" id="IPR056789">
    <property type="entry name" value="LRR_R13L1-DRL21"/>
</dbReference>
<dbReference type="SUPFAM" id="SSF52540">
    <property type="entry name" value="P-loop containing nucleoside triphosphate hydrolases"/>
    <property type="match status" value="1"/>
</dbReference>
<dbReference type="InterPro" id="IPR058922">
    <property type="entry name" value="WHD_DRP"/>
</dbReference>
<dbReference type="Pfam" id="PF25019">
    <property type="entry name" value="LRR_R13L1-DRL21"/>
    <property type="match status" value="1"/>
</dbReference>
<evidence type="ECO:0000256" key="6">
    <source>
        <dbReference type="ARBA" id="ARBA00022840"/>
    </source>
</evidence>
<dbReference type="GO" id="GO:0009626">
    <property type="term" value="P:plant-type hypersensitive response"/>
    <property type="evidence" value="ECO:0007669"/>
    <property type="project" value="UniProtKB-ARBA"/>
</dbReference>
<protein>
    <submittedName>
        <fullName evidence="12">Disease resistance protein RGA1</fullName>
    </submittedName>
</protein>
<feature type="domain" description="Disease resistance N-terminal" evidence="8">
    <location>
        <begin position="14"/>
        <end position="100"/>
    </location>
</feature>
<dbReference type="Pfam" id="PF13855">
    <property type="entry name" value="LRR_8"/>
    <property type="match status" value="1"/>
</dbReference>
<comment type="similarity">
    <text evidence="1">Belongs to the disease resistance NB-LRR family.</text>
</comment>
<evidence type="ECO:0000256" key="1">
    <source>
        <dbReference type="ARBA" id="ARBA00008894"/>
    </source>
</evidence>
<dbReference type="GeneID" id="103707028"/>
<proteinExistence type="inferred from homology"/>
<dbReference type="Gene3D" id="3.80.10.10">
    <property type="entry name" value="Ribonuclease Inhibitor"/>
    <property type="match status" value="2"/>
</dbReference>
<dbReference type="Gene3D" id="1.10.10.10">
    <property type="entry name" value="Winged helix-like DNA-binding domain superfamily/Winged helix DNA-binding domain"/>
    <property type="match status" value="1"/>
</dbReference>
<dbReference type="Gene3D" id="1.20.5.4130">
    <property type="match status" value="1"/>
</dbReference>
<keyword evidence="2" id="KW-0433">Leucine-rich repeat</keyword>
<dbReference type="InterPro" id="IPR032675">
    <property type="entry name" value="LRR_dom_sf"/>
</dbReference>
<reference evidence="12" key="2">
    <citation type="submission" date="2025-08" db="UniProtKB">
        <authorList>
            <consortium name="RefSeq"/>
        </authorList>
    </citation>
    <scope>IDENTIFICATION</scope>
    <source>
        <tissue evidence="12">Young leaves</tissue>
    </source>
</reference>
<dbReference type="CDD" id="cd14798">
    <property type="entry name" value="RX-CC_like"/>
    <property type="match status" value="1"/>
</dbReference>
<dbReference type="Proteomes" id="UP000228380">
    <property type="component" value="Chromosome 8"/>
</dbReference>
<evidence type="ECO:0000256" key="3">
    <source>
        <dbReference type="ARBA" id="ARBA00022737"/>
    </source>
</evidence>
<dbReference type="GO" id="GO:0042742">
    <property type="term" value="P:defense response to bacterium"/>
    <property type="evidence" value="ECO:0007669"/>
    <property type="project" value="UniProtKB-ARBA"/>
</dbReference>
<evidence type="ECO:0000259" key="9">
    <source>
        <dbReference type="Pfam" id="PF23559"/>
    </source>
</evidence>
<dbReference type="Pfam" id="PF18052">
    <property type="entry name" value="Rx_N"/>
    <property type="match status" value="1"/>
</dbReference>
<dbReference type="InterPro" id="IPR003591">
    <property type="entry name" value="Leu-rich_rpt_typical-subtyp"/>
</dbReference>
<dbReference type="RefSeq" id="XP_038985481.1">
    <property type="nucleotide sequence ID" value="XM_039129553.1"/>
</dbReference>
<evidence type="ECO:0000256" key="2">
    <source>
        <dbReference type="ARBA" id="ARBA00022614"/>
    </source>
</evidence>
<dbReference type="FunFam" id="3.40.50.300:FF:001091">
    <property type="entry name" value="Probable disease resistance protein At1g61300"/>
    <property type="match status" value="1"/>
</dbReference>
<keyword evidence="3" id="KW-0677">Repeat</keyword>
<dbReference type="PANTHER" id="PTHR36766:SF48">
    <property type="entry name" value="DISEASE RESISTANCE PROTEIN RGA3"/>
    <property type="match status" value="1"/>
</dbReference>
<dbReference type="PANTHER" id="PTHR36766">
    <property type="entry name" value="PLANT BROAD-SPECTRUM MILDEW RESISTANCE PROTEIN RPW8"/>
    <property type="match status" value="1"/>
</dbReference>
<dbReference type="InterPro" id="IPR002182">
    <property type="entry name" value="NB-ARC"/>
</dbReference>
<dbReference type="AlphaFoldDB" id="A0A8B9AFI7"/>
<dbReference type="Pfam" id="PF23559">
    <property type="entry name" value="WHD_DRP"/>
    <property type="match status" value="1"/>
</dbReference>
<dbReference type="InterPro" id="IPR027417">
    <property type="entry name" value="P-loop_NTPase"/>
</dbReference>
<evidence type="ECO:0000256" key="5">
    <source>
        <dbReference type="ARBA" id="ARBA00022821"/>
    </source>
</evidence>
<evidence type="ECO:0000259" key="8">
    <source>
        <dbReference type="Pfam" id="PF18052"/>
    </source>
</evidence>
<name>A0A8B9AFI7_PHODC</name>
<keyword evidence="5" id="KW-0611">Plant defense</keyword>
<sequence length="888" mass="100462">MAEAAAIAVASPILKLVIEKLGSRFWEELGLARSVNTDIERLQSVLTTIGDVLDDAERRSIGDKALNGWLRKLKDAAFDADDVVDEFRYEALRRRIQRRSQLVGKVSDFFSPDNQIAFRRKMAHKIKRINKRLGEIAEERSKFHLAEGSTSRRTLDRETFSVVIESEVYGRGEDREKIVNFLVSADDKSDVLVLPIVGLGGIGKTTLAQLAYNDQRIKEHFDLTSWVCVSDDFSIKAIIKNIIECEASNLEAAQRQLQTKLGGRRFLLVLDDVWNEDEAEWERLKTLLRCGKHGSKIITTTRSDVVARIMGTVAPHRLQSLTSADCWTLFKHRAFGPGREEETPRLVDIGKEIVEKCKGLPLAAKALGSLMSSGRGEEEWLHVRDSELWRLPVNENSILPALQLSYDHLPSNLKQCFAYCSVFPKDYEIERKKLIQLWIVEGFIQTSDGDMLEEEVGNRYFNSLLWRSFFQDAEKDDRNNITTCKMHDLVHDLACSIAGDESSITKVGMKRSIPHGCRYSSILYHYSMSSTALKAAFEAKKLRSLISLNRPWIGIHQEFAIHTMSSLTHLRALDLSGANIKELPCTISKLKHLRHLDLSWTSIEALPGSITELHNLRALNLAYCDALKSLPEGMSSMSSLRHLDIHGCRRLICMPRWLGRLTNLQTMAKFIAGKERGRTISELEHLNLVGGDLEITNLDNVQDPLEATKADLASKTNLQSLVLTWNIDSYMESAASPVSEVEEVLERLQPHSNLKSLYISWYPGIKFPTWMTRMELATSPIRNVVNITLLHIHRCEYLPALGRLPLLEILHMEGIGVEFYRDGGIFPSLRDLSMYWLPNLEEWSAEATAAGKSVMAFPRLEKFTLLGCPKLRVAPRVPPSVVEGFYRG</sequence>
<organism evidence="11 12">
    <name type="scientific">Phoenix dactylifera</name>
    <name type="common">Date palm</name>
    <dbReference type="NCBI Taxonomy" id="42345"/>
    <lineage>
        <taxon>Eukaryota</taxon>
        <taxon>Viridiplantae</taxon>
        <taxon>Streptophyta</taxon>
        <taxon>Embryophyta</taxon>
        <taxon>Tracheophyta</taxon>
        <taxon>Spermatophyta</taxon>
        <taxon>Magnoliopsida</taxon>
        <taxon>Liliopsida</taxon>
        <taxon>Arecaceae</taxon>
        <taxon>Coryphoideae</taxon>
        <taxon>Phoeniceae</taxon>
        <taxon>Phoenix</taxon>
    </lineage>
</organism>